<protein>
    <submittedName>
        <fullName evidence="1">Uncharacterized protein</fullName>
    </submittedName>
</protein>
<proteinExistence type="predicted"/>
<evidence type="ECO:0000313" key="1">
    <source>
        <dbReference type="EMBL" id="KAH3837809.1"/>
    </source>
</evidence>
<evidence type="ECO:0000313" key="2">
    <source>
        <dbReference type="Proteomes" id="UP000828390"/>
    </source>
</evidence>
<dbReference type="EMBL" id="JAIWYP010000004">
    <property type="protein sequence ID" value="KAH3837809.1"/>
    <property type="molecule type" value="Genomic_DNA"/>
</dbReference>
<dbReference type="Proteomes" id="UP000828390">
    <property type="component" value="Unassembled WGS sequence"/>
</dbReference>
<reference evidence="1" key="1">
    <citation type="journal article" date="2019" name="bioRxiv">
        <title>The Genome of the Zebra Mussel, Dreissena polymorpha: A Resource for Invasive Species Research.</title>
        <authorList>
            <person name="McCartney M.A."/>
            <person name="Auch B."/>
            <person name="Kono T."/>
            <person name="Mallez S."/>
            <person name="Zhang Y."/>
            <person name="Obille A."/>
            <person name="Becker A."/>
            <person name="Abrahante J.E."/>
            <person name="Garbe J."/>
            <person name="Badalamenti J.P."/>
            <person name="Herman A."/>
            <person name="Mangelson H."/>
            <person name="Liachko I."/>
            <person name="Sullivan S."/>
            <person name="Sone E.D."/>
            <person name="Koren S."/>
            <person name="Silverstein K.A.T."/>
            <person name="Beckman K.B."/>
            <person name="Gohl D.M."/>
        </authorList>
    </citation>
    <scope>NUCLEOTIDE SEQUENCE</scope>
    <source>
        <strain evidence="1">Duluth1</strain>
        <tissue evidence="1">Whole animal</tissue>
    </source>
</reference>
<organism evidence="1 2">
    <name type="scientific">Dreissena polymorpha</name>
    <name type="common">Zebra mussel</name>
    <name type="synonym">Mytilus polymorpha</name>
    <dbReference type="NCBI Taxonomy" id="45954"/>
    <lineage>
        <taxon>Eukaryota</taxon>
        <taxon>Metazoa</taxon>
        <taxon>Spiralia</taxon>
        <taxon>Lophotrochozoa</taxon>
        <taxon>Mollusca</taxon>
        <taxon>Bivalvia</taxon>
        <taxon>Autobranchia</taxon>
        <taxon>Heteroconchia</taxon>
        <taxon>Euheterodonta</taxon>
        <taxon>Imparidentia</taxon>
        <taxon>Neoheterodontei</taxon>
        <taxon>Myida</taxon>
        <taxon>Dreissenoidea</taxon>
        <taxon>Dreissenidae</taxon>
        <taxon>Dreissena</taxon>
    </lineage>
</organism>
<reference evidence="1" key="2">
    <citation type="submission" date="2020-11" db="EMBL/GenBank/DDBJ databases">
        <authorList>
            <person name="McCartney M.A."/>
            <person name="Auch B."/>
            <person name="Kono T."/>
            <person name="Mallez S."/>
            <person name="Becker A."/>
            <person name="Gohl D.M."/>
            <person name="Silverstein K.A.T."/>
            <person name="Koren S."/>
            <person name="Bechman K.B."/>
            <person name="Herman A."/>
            <person name="Abrahante J.E."/>
            <person name="Garbe J."/>
        </authorList>
    </citation>
    <scope>NUCLEOTIDE SEQUENCE</scope>
    <source>
        <strain evidence="1">Duluth1</strain>
        <tissue evidence="1">Whole animal</tissue>
    </source>
</reference>
<accession>A0A9D4QNS7</accession>
<dbReference type="AlphaFoldDB" id="A0A9D4QNS7"/>
<gene>
    <name evidence="1" type="ORF">DPMN_111210</name>
</gene>
<keyword evidence="2" id="KW-1185">Reference proteome</keyword>
<sequence>MSMQLWYCKRIGVSNHLPGFLLTAKAYNPRLGADDSGVFGPDNVSVRAMWDNLRIHQEVGMPMHLAWRNCDSSTTVDALLTDSQPFNRQ</sequence>
<comment type="caution">
    <text evidence="1">The sequence shown here is derived from an EMBL/GenBank/DDBJ whole genome shotgun (WGS) entry which is preliminary data.</text>
</comment>
<name>A0A9D4QNS7_DREPO</name>